<dbReference type="GO" id="GO:0005634">
    <property type="term" value="C:nucleus"/>
    <property type="evidence" value="ECO:0007669"/>
    <property type="project" value="TreeGrafter"/>
</dbReference>
<dbReference type="GO" id="GO:0005524">
    <property type="term" value="F:ATP binding"/>
    <property type="evidence" value="ECO:0007669"/>
    <property type="project" value="InterPro"/>
</dbReference>
<name>A0A9P4LW40_9PEZI</name>
<proteinExistence type="predicted"/>
<protein>
    <submittedName>
        <fullName evidence="2">Calcium/calmodulin dependent protein kinase</fullName>
    </submittedName>
</protein>
<dbReference type="Pfam" id="PF00069">
    <property type="entry name" value="Pkinase"/>
    <property type="match status" value="1"/>
</dbReference>
<evidence type="ECO:0000313" key="3">
    <source>
        <dbReference type="Proteomes" id="UP000799776"/>
    </source>
</evidence>
<gene>
    <name evidence="2" type="ORF">K490DRAFT_45385</name>
</gene>
<dbReference type="PANTHER" id="PTHR44167:SF24">
    <property type="entry name" value="SERINE_THREONINE-PROTEIN KINASE CHK2"/>
    <property type="match status" value="1"/>
</dbReference>
<dbReference type="SMART" id="SM00220">
    <property type="entry name" value="S_TKc"/>
    <property type="match status" value="1"/>
</dbReference>
<keyword evidence="2" id="KW-0418">Kinase</keyword>
<keyword evidence="2" id="KW-0808">Transferase</keyword>
<dbReference type="AlphaFoldDB" id="A0A9P4LW40"/>
<dbReference type="InterPro" id="IPR011009">
    <property type="entry name" value="Kinase-like_dom_sf"/>
</dbReference>
<dbReference type="EMBL" id="ML978727">
    <property type="protein sequence ID" value="KAF2086009.1"/>
    <property type="molecule type" value="Genomic_DNA"/>
</dbReference>
<dbReference type="OrthoDB" id="4062651at2759"/>
<evidence type="ECO:0000259" key="1">
    <source>
        <dbReference type="PROSITE" id="PS50011"/>
    </source>
</evidence>
<organism evidence="2 3">
    <name type="scientific">Saccharata proteae CBS 121410</name>
    <dbReference type="NCBI Taxonomy" id="1314787"/>
    <lineage>
        <taxon>Eukaryota</taxon>
        <taxon>Fungi</taxon>
        <taxon>Dikarya</taxon>
        <taxon>Ascomycota</taxon>
        <taxon>Pezizomycotina</taxon>
        <taxon>Dothideomycetes</taxon>
        <taxon>Dothideomycetes incertae sedis</taxon>
        <taxon>Botryosphaeriales</taxon>
        <taxon>Saccharataceae</taxon>
        <taxon>Saccharata</taxon>
    </lineage>
</organism>
<dbReference type="InterPro" id="IPR000719">
    <property type="entry name" value="Prot_kinase_dom"/>
</dbReference>
<reference evidence="2" key="1">
    <citation type="journal article" date="2020" name="Stud. Mycol.">
        <title>101 Dothideomycetes genomes: a test case for predicting lifestyles and emergence of pathogens.</title>
        <authorList>
            <person name="Haridas S."/>
            <person name="Albert R."/>
            <person name="Binder M."/>
            <person name="Bloem J."/>
            <person name="Labutti K."/>
            <person name="Salamov A."/>
            <person name="Andreopoulos B."/>
            <person name="Baker S."/>
            <person name="Barry K."/>
            <person name="Bills G."/>
            <person name="Bluhm B."/>
            <person name="Cannon C."/>
            <person name="Castanera R."/>
            <person name="Culley D."/>
            <person name="Daum C."/>
            <person name="Ezra D."/>
            <person name="Gonzalez J."/>
            <person name="Henrissat B."/>
            <person name="Kuo A."/>
            <person name="Liang C."/>
            <person name="Lipzen A."/>
            <person name="Lutzoni F."/>
            <person name="Magnuson J."/>
            <person name="Mondo S."/>
            <person name="Nolan M."/>
            <person name="Ohm R."/>
            <person name="Pangilinan J."/>
            <person name="Park H.-J."/>
            <person name="Ramirez L."/>
            <person name="Alfaro M."/>
            <person name="Sun H."/>
            <person name="Tritt A."/>
            <person name="Yoshinaga Y."/>
            <person name="Zwiers L.-H."/>
            <person name="Turgeon B."/>
            <person name="Goodwin S."/>
            <person name="Spatafora J."/>
            <person name="Crous P."/>
            <person name="Grigoriev I."/>
        </authorList>
    </citation>
    <scope>NUCLEOTIDE SEQUENCE</scope>
    <source>
        <strain evidence="2">CBS 121410</strain>
    </source>
</reference>
<dbReference type="Proteomes" id="UP000799776">
    <property type="component" value="Unassembled WGS sequence"/>
</dbReference>
<evidence type="ECO:0000313" key="2">
    <source>
        <dbReference type="EMBL" id="KAF2086009.1"/>
    </source>
</evidence>
<dbReference type="GO" id="GO:0044773">
    <property type="term" value="P:mitotic DNA damage checkpoint signaling"/>
    <property type="evidence" value="ECO:0007669"/>
    <property type="project" value="TreeGrafter"/>
</dbReference>
<dbReference type="PANTHER" id="PTHR44167">
    <property type="entry name" value="OVARIAN-SPECIFIC SERINE/THREONINE-PROTEIN KINASE LOK-RELATED"/>
    <property type="match status" value="1"/>
</dbReference>
<dbReference type="Gene3D" id="1.10.510.10">
    <property type="entry name" value="Transferase(Phosphotransferase) domain 1"/>
    <property type="match status" value="1"/>
</dbReference>
<sequence length="300" mass="34175">MASTATEYIGDSGKKYTVQRILRDQGIQHLRVYLATTGEEKVILKHVHKDYFKYMQTVQAKLRGASTIRLPQDTILHDVIFVYRYLTDYLLNLATEALPLGERKRILRDHSTSSLANLLVDVKPDNILIDFYRIASGISINTVQLTDLEDSIYIPEGFNIVGRSPKVHISSPINTYSDMFSFALVCVYAVYKRILMAIPDSEIGEDEEPVVVVLWRQISYFGNWDDIRALKALMKKGSPWRPALSILYSDIGHDNPLTPLLQFQGIDADFKDLIGKMTSFDPKKRISAKEAMAHKWFADL</sequence>
<dbReference type="GO" id="GO:0004674">
    <property type="term" value="F:protein serine/threonine kinase activity"/>
    <property type="evidence" value="ECO:0007669"/>
    <property type="project" value="TreeGrafter"/>
</dbReference>
<feature type="domain" description="Protein kinase" evidence="1">
    <location>
        <begin position="1"/>
        <end position="297"/>
    </location>
</feature>
<dbReference type="PROSITE" id="PS50011">
    <property type="entry name" value="PROTEIN_KINASE_DOM"/>
    <property type="match status" value="1"/>
</dbReference>
<keyword evidence="3" id="KW-1185">Reference proteome</keyword>
<accession>A0A9P4LW40</accession>
<dbReference type="SUPFAM" id="SSF56112">
    <property type="entry name" value="Protein kinase-like (PK-like)"/>
    <property type="match status" value="1"/>
</dbReference>
<comment type="caution">
    <text evidence="2">The sequence shown here is derived from an EMBL/GenBank/DDBJ whole genome shotgun (WGS) entry which is preliminary data.</text>
</comment>